<evidence type="ECO:0000313" key="14">
    <source>
        <dbReference type="Proteomes" id="UP000315369"/>
    </source>
</evidence>
<protein>
    <recommendedName>
        <fullName evidence="3">nitrite reductase (cytochrome; ammonia-forming)</fullName>
        <ecNumber evidence="3">1.7.2.2</ecNumber>
    </recommendedName>
</protein>
<comment type="catalytic activity">
    <reaction evidence="10">
        <text>6 Fe(III)-[cytochrome c] + NH4(+) + 2 H2O = 6 Fe(II)-[cytochrome c] + nitrite + 8 H(+)</text>
        <dbReference type="Rhea" id="RHEA:13089"/>
        <dbReference type="Rhea" id="RHEA-COMP:10350"/>
        <dbReference type="Rhea" id="RHEA-COMP:14399"/>
        <dbReference type="ChEBI" id="CHEBI:15377"/>
        <dbReference type="ChEBI" id="CHEBI:15378"/>
        <dbReference type="ChEBI" id="CHEBI:16301"/>
        <dbReference type="ChEBI" id="CHEBI:28938"/>
        <dbReference type="ChEBI" id="CHEBI:29033"/>
        <dbReference type="ChEBI" id="CHEBI:29034"/>
        <dbReference type="EC" id="1.7.2.2"/>
    </reaction>
</comment>
<keyword evidence="12" id="KW-0812">Transmembrane</keyword>
<dbReference type="PANTHER" id="PTHR30633:SF0">
    <property type="entry name" value="CYTOCHROME C-552"/>
    <property type="match status" value="1"/>
</dbReference>
<dbReference type="GO" id="GO:0046872">
    <property type="term" value="F:metal ion binding"/>
    <property type="evidence" value="ECO:0007669"/>
    <property type="project" value="UniProtKB-KW"/>
</dbReference>
<dbReference type="EMBL" id="VIFM01000230">
    <property type="protein sequence ID" value="TQF10777.1"/>
    <property type="molecule type" value="Genomic_DNA"/>
</dbReference>
<keyword evidence="9" id="KW-0408">Iron</keyword>
<dbReference type="Gene3D" id="1.10.1130.10">
    <property type="entry name" value="Flavocytochrome C3, Chain A"/>
    <property type="match status" value="1"/>
</dbReference>
<dbReference type="GO" id="GO:0030288">
    <property type="term" value="C:outer membrane-bounded periplasmic space"/>
    <property type="evidence" value="ECO:0007669"/>
    <property type="project" value="TreeGrafter"/>
</dbReference>
<dbReference type="Gene3D" id="1.20.140.10">
    <property type="entry name" value="Butyryl-CoA Dehydrogenase, subunit A, domain 3"/>
    <property type="match status" value="1"/>
</dbReference>
<dbReference type="PANTHER" id="PTHR30633">
    <property type="entry name" value="CYTOCHROME C-552 RESPIRATORY NITRITE REDUCTASE"/>
    <property type="match status" value="1"/>
</dbReference>
<dbReference type="AlphaFoldDB" id="A0A540WPI5"/>
<evidence type="ECO:0000256" key="6">
    <source>
        <dbReference type="ARBA" id="ARBA00022729"/>
    </source>
</evidence>
<accession>A0A540WPI5</accession>
<dbReference type="GO" id="GO:0019645">
    <property type="term" value="P:anaerobic electron transport chain"/>
    <property type="evidence" value="ECO:0007669"/>
    <property type="project" value="TreeGrafter"/>
</dbReference>
<name>A0A540WPI5_9BACT</name>
<evidence type="ECO:0000256" key="5">
    <source>
        <dbReference type="ARBA" id="ARBA00022723"/>
    </source>
</evidence>
<dbReference type="InterPro" id="IPR036280">
    <property type="entry name" value="Multihaem_cyt_sf"/>
</dbReference>
<sequence length="492" mass="55273">MTEPEKAPEKRRRFSGTRLVVAVAVAAALAAAGVTALLVNIMERKQEAKNPFYRVVELDDTITDPAVWGKNFPLQYDGYKRTVDQQRTRYGGSEAVARTPTQADPRSVVAQSRLEEDPRLVTMWSGYAFATDFREERGHAHMLEDQVFTERQHVTQQPGTCIHCHGSVYVPYKKLGDGDLIKGFEKMNQMPFAEARKLVEHPVSCIDCHDPTTMQLRVTRPGFIEGIAALKASQGVPDFRVNEHATRQEMRTYVCGQCHVEYYFKGKEKRLTYPWAKGINVDQIMAYYDEDGHTDWTHKLTGAKVLKAQHPEFEMYNQGIHAKSGVACADCHMPYQREGAMKISDHHVRSPLLNINRACQTCHKWSEAELLDRVETIQTRTFETRNIAMDALVDLIHDLESAQKAGLPEEALAKARDLQKRAQFYLDFVEAENSMGFHADQEAVRILSNSINFSRLGQNALRPGGGASTAPNQRPPGAPKATGSEGTRQGSR</sequence>
<evidence type="ECO:0000313" key="13">
    <source>
        <dbReference type="EMBL" id="TQF10777.1"/>
    </source>
</evidence>
<evidence type="ECO:0000256" key="9">
    <source>
        <dbReference type="ARBA" id="ARBA00023004"/>
    </source>
</evidence>
<dbReference type="SUPFAM" id="SSF48695">
    <property type="entry name" value="Multiheme cytochromes"/>
    <property type="match status" value="1"/>
</dbReference>
<evidence type="ECO:0000256" key="2">
    <source>
        <dbReference type="ARBA" id="ARBA00009288"/>
    </source>
</evidence>
<evidence type="ECO:0000256" key="10">
    <source>
        <dbReference type="ARBA" id="ARBA00049131"/>
    </source>
</evidence>
<organism evidence="13 14">
    <name type="scientific">Myxococcus llanfairpwllgwyngyllgogerychwyrndrobwllllantysiliogogogochensis</name>
    <dbReference type="NCBI Taxonomy" id="2590453"/>
    <lineage>
        <taxon>Bacteria</taxon>
        <taxon>Pseudomonadati</taxon>
        <taxon>Myxococcota</taxon>
        <taxon>Myxococcia</taxon>
        <taxon>Myxococcales</taxon>
        <taxon>Cystobacterineae</taxon>
        <taxon>Myxococcaceae</taxon>
        <taxon>Myxococcus</taxon>
    </lineage>
</organism>
<dbReference type="GO" id="GO:0020037">
    <property type="term" value="F:heme binding"/>
    <property type="evidence" value="ECO:0007669"/>
    <property type="project" value="TreeGrafter"/>
</dbReference>
<gene>
    <name evidence="13" type="ORF">FJV41_37690</name>
</gene>
<comment type="caution">
    <text evidence="13">The sequence shown here is derived from an EMBL/GenBank/DDBJ whole genome shotgun (WGS) entry which is preliminary data.</text>
</comment>
<evidence type="ECO:0000256" key="7">
    <source>
        <dbReference type="ARBA" id="ARBA00022837"/>
    </source>
</evidence>
<dbReference type="Pfam" id="PF02335">
    <property type="entry name" value="Cytochrom_C552"/>
    <property type="match status" value="1"/>
</dbReference>
<evidence type="ECO:0000256" key="4">
    <source>
        <dbReference type="ARBA" id="ARBA00022617"/>
    </source>
</evidence>
<evidence type="ECO:0000256" key="3">
    <source>
        <dbReference type="ARBA" id="ARBA00011887"/>
    </source>
</evidence>
<evidence type="ECO:0000256" key="12">
    <source>
        <dbReference type="SAM" id="Phobius"/>
    </source>
</evidence>
<feature type="region of interest" description="Disordered" evidence="11">
    <location>
        <begin position="458"/>
        <end position="492"/>
    </location>
</feature>
<comment type="similarity">
    <text evidence="2">Belongs to the cytochrome c-552 family.</text>
</comment>
<keyword evidence="6" id="KW-0732">Signal</keyword>
<dbReference type="Proteomes" id="UP000315369">
    <property type="component" value="Unassembled WGS sequence"/>
</dbReference>
<dbReference type="CDD" id="cd00548">
    <property type="entry name" value="NrfA-like"/>
    <property type="match status" value="1"/>
</dbReference>
<keyword evidence="5" id="KW-0479">Metal-binding</keyword>
<dbReference type="PIRSF" id="PIRSF000243">
    <property type="entry name" value="Cyt_c552"/>
    <property type="match status" value="1"/>
</dbReference>
<evidence type="ECO:0000256" key="8">
    <source>
        <dbReference type="ARBA" id="ARBA00023002"/>
    </source>
</evidence>
<keyword evidence="4" id="KW-0349">Heme</keyword>
<dbReference type="EC" id="1.7.2.2" evidence="3"/>
<keyword evidence="14" id="KW-1185">Reference proteome</keyword>
<keyword evidence="12" id="KW-0472">Membrane</keyword>
<keyword evidence="8" id="KW-0560">Oxidoreductase</keyword>
<feature type="transmembrane region" description="Helical" evidence="12">
    <location>
        <begin position="20"/>
        <end position="42"/>
    </location>
</feature>
<keyword evidence="7" id="KW-0106">Calcium</keyword>
<comment type="subcellular location">
    <subcellularLocation>
        <location evidence="1">Cell envelope</location>
    </subcellularLocation>
</comment>
<reference evidence="13 14" key="1">
    <citation type="submission" date="2019-06" db="EMBL/GenBank/DDBJ databases">
        <authorList>
            <person name="Livingstone P."/>
            <person name="Whitworth D."/>
        </authorList>
    </citation>
    <scope>NUCLEOTIDE SEQUENCE [LARGE SCALE GENOMIC DNA]</scope>
    <source>
        <strain evidence="13 14">AM401</strain>
    </source>
</reference>
<evidence type="ECO:0000256" key="11">
    <source>
        <dbReference type="SAM" id="MobiDB-lite"/>
    </source>
</evidence>
<dbReference type="RefSeq" id="WP_141647449.1">
    <property type="nucleotide sequence ID" value="NZ_VIFM01000230.1"/>
</dbReference>
<keyword evidence="12" id="KW-1133">Transmembrane helix</keyword>
<dbReference type="GO" id="GO:0042279">
    <property type="term" value="F:nitrite reductase (cytochrome, ammonia-forming) activity"/>
    <property type="evidence" value="ECO:0007669"/>
    <property type="project" value="UniProtKB-EC"/>
</dbReference>
<evidence type="ECO:0000256" key="1">
    <source>
        <dbReference type="ARBA" id="ARBA00004196"/>
    </source>
</evidence>
<dbReference type="OrthoDB" id="9780421at2"/>
<dbReference type="InterPro" id="IPR003321">
    <property type="entry name" value="Cyt_c552"/>
</dbReference>
<proteinExistence type="inferred from homology"/>